<evidence type="ECO:0000313" key="3">
    <source>
        <dbReference type="EMBL" id="ETO30980.1"/>
    </source>
</evidence>
<feature type="compositionally biased region" description="Acidic residues" evidence="1">
    <location>
        <begin position="213"/>
        <end position="224"/>
    </location>
</feature>
<dbReference type="InterPro" id="IPR041978">
    <property type="entry name" value="KOW_Spt5_5"/>
</dbReference>
<dbReference type="OMA" id="CEIGHER"/>
<dbReference type="InterPro" id="IPR041977">
    <property type="entry name" value="KOW_Spt5_4"/>
</dbReference>
<dbReference type="InterPro" id="IPR041976">
    <property type="entry name" value="KOW_Spt5_3"/>
</dbReference>
<protein>
    <submittedName>
        <fullName evidence="3">Transcription initiation factor Spt5</fullName>
    </submittedName>
</protein>
<dbReference type="InterPro" id="IPR014722">
    <property type="entry name" value="Rib_uL2_dom2"/>
</dbReference>
<keyword evidence="4" id="KW-1185">Reference proteome</keyword>
<dbReference type="InterPro" id="IPR041975">
    <property type="entry name" value="KOW_Spt5_2"/>
</dbReference>
<comment type="caution">
    <text evidence="3">The sequence shown here is derived from an EMBL/GenBank/DDBJ whole genome shotgun (WGS) entry which is preliminary data.</text>
</comment>
<dbReference type="GO" id="GO:0032784">
    <property type="term" value="P:regulation of DNA-templated transcription elongation"/>
    <property type="evidence" value="ECO:0007669"/>
    <property type="project" value="InterPro"/>
</dbReference>
<dbReference type="InterPro" id="IPR057936">
    <property type="entry name" value="KOWx_Spt5"/>
</dbReference>
<keyword evidence="3" id="KW-0648">Protein biosynthesis</keyword>
<feature type="compositionally biased region" description="Low complexity" evidence="1">
    <location>
        <begin position="89"/>
        <end position="116"/>
    </location>
</feature>
<dbReference type="CDD" id="cd06081">
    <property type="entry name" value="KOW_Spt5_1"/>
    <property type="match status" value="1"/>
</dbReference>
<keyword evidence="3" id="KW-0396">Initiation factor</keyword>
<feature type="domain" description="KOW" evidence="2">
    <location>
        <begin position="248"/>
        <end position="275"/>
    </location>
</feature>
<dbReference type="Pfam" id="PF23037">
    <property type="entry name" value="KOWx_SPT5"/>
    <property type="match status" value="1"/>
</dbReference>
<dbReference type="SMART" id="SM00739">
    <property type="entry name" value="KOW"/>
    <property type="match status" value="4"/>
</dbReference>
<feature type="domain" description="KOW" evidence="2">
    <location>
        <begin position="431"/>
        <end position="458"/>
    </location>
</feature>
<dbReference type="GO" id="GO:0003729">
    <property type="term" value="F:mRNA binding"/>
    <property type="evidence" value="ECO:0007669"/>
    <property type="project" value="TreeGrafter"/>
</dbReference>
<dbReference type="Pfam" id="PF23284">
    <property type="entry name" value="KOW2_Spt5"/>
    <property type="match status" value="1"/>
</dbReference>
<dbReference type="EMBL" id="ASPP01005199">
    <property type="protein sequence ID" value="ETO30980.1"/>
    <property type="molecule type" value="Genomic_DNA"/>
</dbReference>
<dbReference type="GO" id="GO:0032044">
    <property type="term" value="C:DSIF complex"/>
    <property type="evidence" value="ECO:0007669"/>
    <property type="project" value="TreeGrafter"/>
</dbReference>
<dbReference type="CDD" id="cd06083">
    <property type="entry name" value="KOW_Spt5_3"/>
    <property type="match status" value="1"/>
</dbReference>
<name>X6NXE9_RETFI</name>
<accession>X6NXE9</accession>
<dbReference type="PANTHER" id="PTHR11125">
    <property type="entry name" value="SUPPRESSOR OF TY 5"/>
    <property type="match status" value="1"/>
</dbReference>
<dbReference type="GO" id="GO:0003743">
    <property type="term" value="F:translation initiation factor activity"/>
    <property type="evidence" value="ECO:0007669"/>
    <property type="project" value="UniProtKB-KW"/>
</dbReference>
<proteinExistence type="predicted"/>
<evidence type="ECO:0000259" key="2">
    <source>
        <dbReference type="SMART" id="SM00739"/>
    </source>
</evidence>
<dbReference type="SUPFAM" id="SSF50104">
    <property type="entry name" value="Translation proteins SH3-like domain"/>
    <property type="match status" value="2"/>
</dbReference>
<dbReference type="InterPro" id="IPR008991">
    <property type="entry name" value="Translation_prot_SH3-like_sf"/>
</dbReference>
<dbReference type="Gene3D" id="2.30.30.30">
    <property type="match status" value="3"/>
</dbReference>
<dbReference type="Pfam" id="PF23290">
    <property type="entry name" value="KOW5_SPT5"/>
    <property type="match status" value="1"/>
</dbReference>
<dbReference type="AlphaFoldDB" id="X6NXE9"/>
<feature type="non-terminal residue" evidence="3">
    <location>
        <position position="1"/>
    </location>
</feature>
<dbReference type="OrthoDB" id="28901at2759"/>
<dbReference type="Pfam" id="PF23291">
    <property type="entry name" value="KOW4_SPT5"/>
    <property type="match status" value="1"/>
</dbReference>
<dbReference type="GO" id="GO:0006357">
    <property type="term" value="P:regulation of transcription by RNA polymerase II"/>
    <property type="evidence" value="ECO:0007669"/>
    <property type="project" value="InterPro"/>
</dbReference>
<dbReference type="InterPro" id="IPR005824">
    <property type="entry name" value="KOW"/>
</dbReference>
<dbReference type="Pfam" id="PF00467">
    <property type="entry name" value="KOW"/>
    <property type="match status" value="1"/>
</dbReference>
<feature type="domain" description="KOW" evidence="2">
    <location>
        <begin position="527"/>
        <end position="554"/>
    </location>
</feature>
<sequence length="666" mass="73963">KKKKACEGIWGLNFYKVKMVPRNQMVSSLFIPNAAPQVRRGQWCRIEKPATYKGDLGQVYEVLDQGSRVIVRLLPRVDVAKLEAFRPQNSSSNGSGGSNSNSSSSSSSSSNNNNGNNEHHNGRFKNQNFNRPRGYKPPAKLFDKIEIQALGHEVQSLVTFPKANIQCDKFQGKFFKNGYALMSLPVNNVNFDVTASPEEVANLRKKPAKGPLEDDNEDEEEEEDATFRDERDKIVMNAPLPEMPKSCNFTRGDTVRVIKGGLQNMIGKVLSTQRYASEGGKVRVTVMPEHGELTQQVAFDADQLQKYFRLGCHVKVLKGDYKGQTGLIVKLEPELNQVVIFSDLTSQQICVGADEITESSEVSTGGDVFGNYSLYDLVQLADGKVGVIVGINNGIFTVLDNGTKVQTVRLQDITRTVPDKHAVALDIDNMQIRIGDVAIPQLGEFKGTRATVKHIYRGVLWSDSPSCGVNAHIFAIRARVCRLSGSRARTNNASNAMNIFSSKLDGRKDTKNLQDICILNHHNQRKDPWLHKTVQIKNGTFKGYKGIVKGCTDDKLRVELHAKAKIVSVHREQVRVLNADGTAVSEDQDWHAHSGLSGSRFIRTNDRPGKSNHHKGDRPFGNANRHRFASGTETPALIGASTPAYFDGSKEITYQHMFTKKKKKKK</sequence>
<evidence type="ECO:0000256" key="1">
    <source>
        <dbReference type="SAM" id="MobiDB-lite"/>
    </source>
</evidence>
<reference evidence="3 4" key="1">
    <citation type="journal article" date="2013" name="Curr. Biol.">
        <title>The Genome of the Foraminiferan Reticulomyxa filosa.</title>
        <authorList>
            <person name="Glockner G."/>
            <person name="Hulsmann N."/>
            <person name="Schleicher M."/>
            <person name="Noegel A.A."/>
            <person name="Eichinger L."/>
            <person name="Gallinger C."/>
            <person name="Pawlowski J."/>
            <person name="Sierra R."/>
            <person name="Euteneuer U."/>
            <person name="Pillet L."/>
            <person name="Moustafa A."/>
            <person name="Platzer M."/>
            <person name="Groth M."/>
            <person name="Szafranski K."/>
            <person name="Schliwa M."/>
        </authorList>
    </citation>
    <scope>NUCLEOTIDE SEQUENCE [LARGE SCALE GENOMIC DNA]</scope>
</reference>
<dbReference type="Proteomes" id="UP000023152">
    <property type="component" value="Unassembled WGS sequence"/>
</dbReference>
<feature type="region of interest" description="Disordered" evidence="1">
    <location>
        <begin position="589"/>
        <end position="627"/>
    </location>
</feature>
<feature type="region of interest" description="Disordered" evidence="1">
    <location>
        <begin position="202"/>
        <end position="228"/>
    </location>
</feature>
<organism evidence="3 4">
    <name type="scientific">Reticulomyxa filosa</name>
    <dbReference type="NCBI Taxonomy" id="46433"/>
    <lineage>
        <taxon>Eukaryota</taxon>
        <taxon>Sar</taxon>
        <taxon>Rhizaria</taxon>
        <taxon>Retaria</taxon>
        <taxon>Foraminifera</taxon>
        <taxon>Monothalamids</taxon>
        <taxon>Reticulomyxidae</taxon>
        <taxon>Reticulomyxa</taxon>
    </lineage>
</organism>
<dbReference type="GO" id="GO:0006368">
    <property type="term" value="P:transcription elongation by RNA polymerase II"/>
    <property type="evidence" value="ECO:0007669"/>
    <property type="project" value="TreeGrafter"/>
</dbReference>
<feature type="region of interest" description="Disordered" evidence="1">
    <location>
        <begin position="85"/>
        <end position="137"/>
    </location>
</feature>
<gene>
    <name evidence="3" type="ORF">RFI_06140</name>
</gene>
<evidence type="ECO:0000313" key="4">
    <source>
        <dbReference type="Proteomes" id="UP000023152"/>
    </source>
</evidence>
<dbReference type="CDD" id="cd06085">
    <property type="entry name" value="KOW_Spt5_5"/>
    <property type="match status" value="1"/>
</dbReference>
<dbReference type="InterPro" id="IPR041973">
    <property type="entry name" value="KOW_Spt5_1"/>
</dbReference>
<feature type="domain" description="KOW" evidence="2">
    <location>
        <begin position="307"/>
        <end position="334"/>
    </location>
</feature>
<dbReference type="PANTHER" id="PTHR11125:SF7">
    <property type="entry name" value="TRANSCRIPTION ELONGATION FACTOR SPT5"/>
    <property type="match status" value="1"/>
</dbReference>
<dbReference type="InterPro" id="IPR039659">
    <property type="entry name" value="SPT5"/>
</dbReference>